<gene>
    <name evidence="2" type="ORF">PITG_05088</name>
</gene>
<dbReference type="AlphaFoldDB" id="D0N3I7"/>
<feature type="region of interest" description="Disordered" evidence="1">
    <location>
        <begin position="62"/>
        <end position="128"/>
    </location>
</feature>
<dbReference type="Proteomes" id="UP000006643">
    <property type="component" value="Unassembled WGS sequence"/>
</dbReference>
<dbReference type="HOGENOM" id="CLU_1963886_0_0_1"/>
<evidence type="ECO:0000256" key="1">
    <source>
        <dbReference type="SAM" id="MobiDB-lite"/>
    </source>
</evidence>
<accession>D0N3I7</accession>
<proteinExistence type="predicted"/>
<evidence type="ECO:0000313" key="2">
    <source>
        <dbReference type="EMBL" id="EEY68941.1"/>
    </source>
</evidence>
<name>D0N3I7_PHYIT</name>
<dbReference type="RefSeq" id="XP_002998795.1">
    <property type="nucleotide sequence ID" value="XM_002998749.1"/>
</dbReference>
<dbReference type="VEuPathDB" id="FungiDB:PITG_05088"/>
<organism evidence="2 3">
    <name type="scientific">Phytophthora infestans (strain T30-4)</name>
    <name type="common">Potato late blight agent</name>
    <dbReference type="NCBI Taxonomy" id="403677"/>
    <lineage>
        <taxon>Eukaryota</taxon>
        <taxon>Sar</taxon>
        <taxon>Stramenopiles</taxon>
        <taxon>Oomycota</taxon>
        <taxon>Peronosporomycetes</taxon>
        <taxon>Peronosporales</taxon>
        <taxon>Peronosporaceae</taxon>
        <taxon>Phytophthora</taxon>
    </lineage>
</organism>
<dbReference type="KEGG" id="pif:PITG_05088"/>
<dbReference type="GeneID" id="9472446"/>
<feature type="compositionally biased region" description="Basic and acidic residues" evidence="1">
    <location>
        <begin position="77"/>
        <end position="102"/>
    </location>
</feature>
<evidence type="ECO:0000313" key="3">
    <source>
        <dbReference type="Proteomes" id="UP000006643"/>
    </source>
</evidence>
<feature type="compositionally biased region" description="Polar residues" evidence="1">
    <location>
        <begin position="108"/>
        <end position="120"/>
    </location>
</feature>
<reference evidence="3" key="1">
    <citation type="journal article" date="2009" name="Nature">
        <title>Genome sequence and analysis of the Irish potato famine pathogen Phytophthora infestans.</title>
        <authorList>
            <consortium name="The Broad Institute Genome Sequencing Platform"/>
            <person name="Haas B.J."/>
            <person name="Kamoun S."/>
            <person name="Zody M.C."/>
            <person name="Jiang R.H."/>
            <person name="Handsaker R.E."/>
            <person name="Cano L.M."/>
            <person name="Grabherr M."/>
            <person name="Kodira C.D."/>
            <person name="Raffaele S."/>
            <person name="Torto-Alalibo T."/>
            <person name="Bozkurt T.O."/>
            <person name="Ah-Fong A.M."/>
            <person name="Alvarado L."/>
            <person name="Anderson V.L."/>
            <person name="Armstrong M.R."/>
            <person name="Avrova A."/>
            <person name="Baxter L."/>
            <person name="Beynon J."/>
            <person name="Boevink P.C."/>
            <person name="Bollmann S.R."/>
            <person name="Bos J.I."/>
            <person name="Bulone V."/>
            <person name="Cai G."/>
            <person name="Cakir C."/>
            <person name="Carrington J.C."/>
            <person name="Chawner M."/>
            <person name="Conti L."/>
            <person name="Costanzo S."/>
            <person name="Ewan R."/>
            <person name="Fahlgren N."/>
            <person name="Fischbach M.A."/>
            <person name="Fugelstad J."/>
            <person name="Gilroy E.M."/>
            <person name="Gnerre S."/>
            <person name="Green P.J."/>
            <person name="Grenville-Briggs L.J."/>
            <person name="Griffith J."/>
            <person name="Grunwald N.J."/>
            <person name="Horn K."/>
            <person name="Horner N.R."/>
            <person name="Hu C.H."/>
            <person name="Huitema E."/>
            <person name="Jeong D.H."/>
            <person name="Jones A.M."/>
            <person name="Jones J.D."/>
            <person name="Jones R.W."/>
            <person name="Karlsson E.K."/>
            <person name="Kunjeti S.G."/>
            <person name="Lamour K."/>
            <person name="Liu Z."/>
            <person name="Ma L."/>
            <person name="Maclean D."/>
            <person name="Chibucos M.C."/>
            <person name="McDonald H."/>
            <person name="McWalters J."/>
            <person name="Meijer H.J."/>
            <person name="Morgan W."/>
            <person name="Morris P.F."/>
            <person name="Munro C.A."/>
            <person name="O'Neill K."/>
            <person name="Ospina-Giraldo M."/>
            <person name="Pinzon A."/>
            <person name="Pritchard L."/>
            <person name="Ramsahoye B."/>
            <person name="Ren Q."/>
            <person name="Restrepo S."/>
            <person name="Roy S."/>
            <person name="Sadanandom A."/>
            <person name="Savidor A."/>
            <person name="Schornack S."/>
            <person name="Schwartz D.C."/>
            <person name="Schumann U.D."/>
            <person name="Schwessinger B."/>
            <person name="Seyer L."/>
            <person name="Sharpe T."/>
            <person name="Silvar C."/>
            <person name="Song J."/>
            <person name="Studholme D.J."/>
            <person name="Sykes S."/>
            <person name="Thines M."/>
            <person name="van de Vondervoort P.J."/>
            <person name="Phuntumart V."/>
            <person name="Wawra S."/>
            <person name="Weide R."/>
            <person name="Win J."/>
            <person name="Young C."/>
            <person name="Zhou S."/>
            <person name="Fry W."/>
            <person name="Meyers B.C."/>
            <person name="van West P."/>
            <person name="Ristaino J."/>
            <person name="Govers F."/>
            <person name="Birch P.R."/>
            <person name="Whisson S.C."/>
            <person name="Judelson H.S."/>
            <person name="Nusbaum C."/>
        </authorList>
    </citation>
    <scope>NUCLEOTIDE SEQUENCE [LARGE SCALE GENOMIC DNA]</scope>
    <source>
        <strain evidence="3">T30-4</strain>
    </source>
</reference>
<dbReference type="EMBL" id="DS028124">
    <property type="protein sequence ID" value="EEY68941.1"/>
    <property type="molecule type" value="Genomic_DNA"/>
</dbReference>
<dbReference type="OrthoDB" id="140835at2759"/>
<protein>
    <submittedName>
        <fullName evidence="2">Uncharacterized protein</fullName>
    </submittedName>
</protein>
<sequence length="128" mass="14497">MDIDSEPIIHYASGPVSAQDLRMAVALCEEGNHYPTHIRKSRRAVNSIQEYFFNAEHYIVPDDNVHGNGNRAKRTTPRTESEFRSATKKGDNHSWSNDEIKMIRRYATNPTGSKATWTSSENDKMPGS</sequence>
<dbReference type="OMA" id="YPTHIRK"/>
<keyword evidence="3" id="KW-1185">Reference proteome</keyword>
<dbReference type="InParanoid" id="D0N3I7"/>